<feature type="region of interest" description="Disordered" evidence="1">
    <location>
        <begin position="256"/>
        <end position="307"/>
    </location>
</feature>
<sequence length="333" mass="36635">MSDEQTTPEPGKAGALRSAMNVSLNTHYAIRLWEGRYPEYRTQKGGRKKENARHRSLIFSMPGFIQKAGRINQDSANDNPWADAKMLELENLINTAIEKMQEELDGLKKVMSMIPAQVTISDITSVSPLNIGVFSRTPVGYRCVWLLVGFDQLAMQAFQAAHYGCISRRELSSCLGRGGYLVRQIYGAAQKYRYLPVTREDIAVNNDKAREAIKLFGNVDPDILFGKKRSSWSPPVNRRSIDALKRMSEEGLEGPVITAGTAGKPVRDGTEQISDSDSSSGSDDVPVLSQTQAEEAIAQDDGKGELTDEVDIDTDIDIDDLSVLLPPADAVPE</sequence>
<dbReference type="EMBL" id="NAEW01000054">
    <property type="protein sequence ID" value="OQM38920.1"/>
    <property type="molecule type" value="Genomic_DNA"/>
</dbReference>
<feature type="compositionally biased region" description="Low complexity" evidence="1">
    <location>
        <begin position="275"/>
        <end position="284"/>
    </location>
</feature>
<organism evidence="2 3">
    <name type="scientific">Citrobacter braakii</name>
    <dbReference type="NCBI Taxonomy" id="57706"/>
    <lineage>
        <taxon>Bacteria</taxon>
        <taxon>Pseudomonadati</taxon>
        <taxon>Pseudomonadota</taxon>
        <taxon>Gammaproteobacteria</taxon>
        <taxon>Enterobacterales</taxon>
        <taxon>Enterobacteriaceae</taxon>
        <taxon>Citrobacter</taxon>
        <taxon>Citrobacter freundii complex</taxon>
    </lineage>
</organism>
<protein>
    <submittedName>
        <fullName evidence="2">Integrating conjugative element protein</fullName>
    </submittedName>
</protein>
<dbReference type="NCBIfam" id="TIGR03761">
    <property type="entry name" value="ICE_PFL4669"/>
    <property type="match status" value="1"/>
</dbReference>
<dbReference type="AlphaFoldDB" id="A0A1V8NR77"/>
<evidence type="ECO:0000313" key="2">
    <source>
        <dbReference type="EMBL" id="OQM38920.1"/>
    </source>
</evidence>
<dbReference type="Pfam" id="PF08900">
    <property type="entry name" value="AcaB"/>
    <property type="match status" value="1"/>
</dbReference>
<accession>A0A1V8NR77</accession>
<name>A0A1V8NR77_CITBR</name>
<comment type="caution">
    <text evidence="2">The sequence shown here is derived from an EMBL/GenBank/DDBJ whole genome shotgun (WGS) entry which is preliminary data.</text>
</comment>
<dbReference type="InterPro" id="IPR014996">
    <property type="entry name" value="AcaB"/>
</dbReference>
<reference evidence="2 3" key="1">
    <citation type="submission" date="2017-03" db="EMBL/GenBank/DDBJ databases">
        <authorList>
            <person name="Afonso C.L."/>
            <person name="Miller P.J."/>
            <person name="Scott M.A."/>
            <person name="Spackman E."/>
            <person name="Goraichik I."/>
            <person name="Dimitrov K.M."/>
            <person name="Suarez D.L."/>
            <person name="Swayne D.E."/>
        </authorList>
    </citation>
    <scope>NUCLEOTIDE SEQUENCE [LARGE SCALE GENOMIC DNA]</scope>
    <source>
        <strain evidence="2 3">ATCC 51113</strain>
    </source>
</reference>
<evidence type="ECO:0000313" key="3">
    <source>
        <dbReference type="Proteomes" id="UP000192573"/>
    </source>
</evidence>
<gene>
    <name evidence="2" type="ORF">BZK42_27630</name>
</gene>
<dbReference type="Proteomes" id="UP000192573">
    <property type="component" value="Unassembled WGS sequence"/>
</dbReference>
<proteinExistence type="predicted"/>
<dbReference type="RefSeq" id="WP_080861520.1">
    <property type="nucleotide sequence ID" value="NZ_CP077405.1"/>
</dbReference>
<evidence type="ECO:0000256" key="1">
    <source>
        <dbReference type="SAM" id="MobiDB-lite"/>
    </source>
</evidence>